<evidence type="ECO:0000313" key="13">
    <source>
        <dbReference type="Proteomes" id="UP000014680"/>
    </source>
</evidence>
<evidence type="ECO:0000256" key="3">
    <source>
        <dbReference type="ARBA" id="ARBA00006972"/>
    </source>
</evidence>
<keyword evidence="8 10" id="KW-0472">Membrane</keyword>
<comment type="subcellular location">
    <subcellularLocation>
        <location evidence="1">Cell membrane</location>
    </subcellularLocation>
    <subcellularLocation>
        <location evidence="2">Membrane</location>
        <location evidence="2">Coated pit</location>
        <topology evidence="2">Peripheral membrane protein</topology>
        <orientation evidence="2">Cytoplasmic side</orientation>
    </subcellularLocation>
</comment>
<evidence type="ECO:0000256" key="1">
    <source>
        <dbReference type="ARBA" id="ARBA00004236"/>
    </source>
</evidence>
<dbReference type="FunFam" id="3.30.450.60:FF:000048">
    <property type="entry name" value="AP complex subunit sigma"/>
    <property type="match status" value="1"/>
</dbReference>
<protein>
    <recommendedName>
        <fullName evidence="10">AP complex subunit sigma</fullName>
    </recommendedName>
</protein>
<evidence type="ECO:0000313" key="12">
    <source>
        <dbReference type="EMBL" id="ELP91674.1"/>
    </source>
</evidence>
<sequence>MIHFFFIQNKVGRVRLAKWYDAYSEDEKVKLTSDIHRILITRDSRHTNFLEFHNLKLVYRRYVGLYFICGVDESDNELACLEAIHMFVEILDSYFGSVCELDLIYYFHKVYQVIDEVFLAGEVMEHRKQVVLGQLRAIDNLAQASQ</sequence>
<evidence type="ECO:0000256" key="8">
    <source>
        <dbReference type="ARBA" id="ARBA00023136"/>
    </source>
</evidence>
<keyword evidence="6" id="KW-0254">Endocytosis</keyword>
<dbReference type="GeneID" id="14890640"/>
<keyword evidence="13" id="KW-1185">Reference proteome</keyword>
<dbReference type="InterPro" id="IPR011012">
    <property type="entry name" value="Longin-like_dom_sf"/>
</dbReference>
<evidence type="ECO:0000259" key="11">
    <source>
        <dbReference type="Pfam" id="PF01217"/>
    </source>
</evidence>
<dbReference type="VEuPathDB" id="AmoebaDB:EIN_207210"/>
<dbReference type="InterPro" id="IPR027156">
    <property type="entry name" value="APS2"/>
</dbReference>
<name>A0A0A1U9S1_ENTIV</name>
<evidence type="ECO:0000256" key="9">
    <source>
        <dbReference type="ARBA" id="ARBA00023176"/>
    </source>
</evidence>
<dbReference type="InterPro" id="IPR022775">
    <property type="entry name" value="AP_mu_sigma_su"/>
</dbReference>
<evidence type="ECO:0000256" key="4">
    <source>
        <dbReference type="ARBA" id="ARBA00022448"/>
    </source>
</evidence>
<dbReference type="GO" id="GO:0072583">
    <property type="term" value="P:clathrin-dependent endocytosis"/>
    <property type="evidence" value="ECO:0007669"/>
    <property type="project" value="InterPro"/>
</dbReference>
<dbReference type="GO" id="GO:0035615">
    <property type="term" value="F:clathrin adaptor activity"/>
    <property type="evidence" value="ECO:0007669"/>
    <property type="project" value="InterPro"/>
</dbReference>
<dbReference type="PIRSF" id="PIRSF015588">
    <property type="entry name" value="AP_complex_sigma"/>
    <property type="match status" value="1"/>
</dbReference>
<dbReference type="EMBL" id="KB206455">
    <property type="protein sequence ID" value="ELP91674.1"/>
    <property type="molecule type" value="Genomic_DNA"/>
</dbReference>
<keyword evidence="4 10" id="KW-0813">Transport</keyword>
<evidence type="ECO:0000256" key="5">
    <source>
        <dbReference type="ARBA" id="ARBA00022475"/>
    </source>
</evidence>
<dbReference type="InterPro" id="IPR000804">
    <property type="entry name" value="Clathrin_sm-chain_CS"/>
</dbReference>
<dbReference type="OMA" id="QSNFVEY"/>
<dbReference type="GO" id="GO:0006886">
    <property type="term" value="P:intracellular protein transport"/>
    <property type="evidence" value="ECO:0007669"/>
    <property type="project" value="UniProtKB-UniRule"/>
</dbReference>
<evidence type="ECO:0000256" key="10">
    <source>
        <dbReference type="PIRNR" id="PIRNR015588"/>
    </source>
</evidence>
<keyword evidence="5" id="KW-1003">Cell membrane</keyword>
<dbReference type="RefSeq" id="XP_004258445.1">
    <property type="nucleotide sequence ID" value="XM_004258397.1"/>
</dbReference>
<dbReference type="GO" id="GO:0030122">
    <property type="term" value="C:AP-2 adaptor complex"/>
    <property type="evidence" value="ECO:0007669"/>
    <property type="project" value="EnsemblProtists"/>
</dbReference>
<keyword evidence="9" id="KW-0168">Coated pit</keyword>
<organism evidence="12 13">
    <name type="scientific">Entamoeba invadens IP1</name>
    <dbReference type="NCBI Taxonomy" id="370355"/>
    <lineage>
        <taxon>Eukaryota</taxon>
        <taxon>Amoebozoa</taxon>
        <taxon>Evosea</taxon>
        <taxon>Archamoebae</taxon>
        <taxon>Mastigamoebida</taxon>
        <taxon>Entamoebidae</taxon>
        <taxon>Entamoeba</taxon>
    </lineage>
</organism>
<proteinExistence type="inferred from homology"/>
<dbReference type="Proteomes" id="UP000014680">
    <property type="component" value="Unassembled WGS sequence"/>
</dbReference>
<evidence type="ECO:0000256" key="6">
    <source>
        <dbReference type="ARBA" id="ARBA00022583"/>
    </source>
</evidence>
<evidence type="ECO:0000256" key="2">
    <source>
        <dbReference type="ARBA" id="ARBA00004277"/>
    </source>
</evidence>
<dbReference type="Pfam" id="PF01217">
    <property type="entry name" value="Clat_adaptor_s"/>
    <property type="match status" value="1"/>
</dbReference>
<reference evidence="12 13" key="1">
    <citation type="submission" date="2012-10" db="EMBL/GenBank/DDBJ databases">
        <authorList>
            <person name="Zafar N."/>
            <person name="Inman J."/>
            <person name="Hall N."/>
            <person name="Lorenzi H."/>
            <person name="Caler E."/>
        </authorList>
    </citation>
    <scope>NUCLEOTIDE SEQUENCE [LARGE SCALE GENOMIC DNA]</scope>
    <source>
        <strain evidence="12 13">IP1</strain>
    </source>
</reference>
<evidence type="ECO:0000256" key="7">
    <source>
        <dbReference type="ARBA" id="ARBA00022927"/>
    </source>
</evidence>
<dbReference type="AlphaFoldDB" id="A0A0A1U9S1"/>
<accession>A0A0A1U9S1</accession>
<gene>
    <name evidence="12" type="ORF">EIN_207210</name>
</gene>
<feature type="domain" description="AP complex mu/sigma subunit" evidence="11">
    <location>
        <begin position="1"/>
        <end position="141"/>
    </location>
</feature>
<dbReference type="OrthoDB" id="371463at2759"/>
<comment type="similarity">
    <text evidence="3 10">Belongs to the adaptor complexes small subunit family.</text>
</comment>
<dbReference type="Gene3D" id="3.30.450.60">
    <property type="match status" value="1"/>
</dbReference>
<keyword evidence="7 10" id="KW-0653">Protein transport</keyword>
<dbReference type="CDD" id="cd14833">
    <property type="entry name" value="AP2_sigma"/>
    <property type="match status" value="1"/>
</dbReference>
<dbReference type="KEGG" id="eiv:EIN_207210"/>
<dbReference type="SUPFAM" id="SSF64356">
    <property type="entry name" value="SNARE-like"/>
    <property type="match status" value="1"/>
</dbReference>
<dbReference type="InterPro" id="IPR016635">
    <property type="entry name" value="AP_complex_ssu"/>
</dbReference>
<dbReference type="PROSITE" id="PS00989">
    <property type="entry name" value="CLAT_ADAPTOR_S"/>
    <property type="match status" value="1"/>
</dbReference>
<dbReference type="PANTHER" id="PTHR11753">
    <property type="entry name" value="ADAPTOR COMPLEXES SMALL SUBUNIT FAMILY"/>
    <property type="match status" value="1"/>
</dbReference>